<dbReference type="EMBL" id="LSFI01000038">
    <property type="protein sequence ID" value="OAG27169.1"/>
    <property type="molecule type" value="Genomic_DNA"/>
</dbReference>
<dbReference type="Proteomes" id="UP000076964">
    <property type="component" value="Unassembled WGS sequence"/>
</dbReference>
<dbReference type="InterPro" id="IPR013785">
    <property type="entry name" value="Aldolase_TIM"/>
</dbReference>
<proteinExistence type="predicted"/>
<keyword evidence="5" id="KW-1185">Reference proteome</keyword>
<dbReference type="InterPro" id="IPR006218">
    <property type="entry name" value="DAHP1/KDSA"/>
</dbReference>
<dbReference type="AlphaFoldDB" id="A0A177E823"/>
<keyword evidence="1" id="KW-0808">Transferase</keyword>
<dbReference type="Pfam" id="PF00793">
    <property type="entry name" value="DAHP_synth_1"/>
    <property type="match status" value="1"/>
</dbReference>
<evidence type="ECO:0000259" key="3">
    <source>
        <dbReference type="Pfam" id="PF18152"/>
    </source>
</evidence>
<dbReference type="OrthoDB" id="9802281at2"/>
<evidence type="ECO:0000313" key="4">
    <source>
        <dbReference type="EMBL" id="OAG27169.1"/>
    </source>
</evidence>
<evidence type="ECO:0000313" key="5">
    <source>
        <dbReference type="Proteomes" id="UP000076964"/>
    </source>
</evidence>
<gene>
    <name evidence="4" type="ORF">TH606_08425</name>
</gene>
<dbReference type="RefSeq" id="WP_068542875.1">
    <property type="nucleotide sequence ID" value="NZ_LSFI01000038.1"/>
</dbReference>
<dbReference type="GO" id="GO:0016740">
    <property type="term" value="F:transferase activity"/>
    <property type="evidence" value="ECO:0007669"/>
    <property type="project" value="UniProtKB-KW"/>
</dbReference>
<evidence type="ECO:0000256" key="1">
    <source>
        <dbReference type="ARBA" id="ARBA00022679"/>
    </source>
</evidence>
<dbReference type="PANTHER" id="PTHR43018:SF2">
    <property type="entry name" value="PHOSPHO-2-DEHYDRO-3-DEOXYHEPTONATE ALDOLASE"/>
    <property type="match status" value="1"/>
</dbReference>
<feature type="domain" description="DAHP synthetase I/KDSA" evidence="2">
    <location>
        <begin position="98"/>
        <end position="347"/>
    </location>
</feature>
<protein>
    <submittedName>
        <fullName evidence="4">3-deoxy-7-phosphoheptulonate synthase</fullName>
    </submittedName>
</protein>
<dbReference type="InterPro" id="IPR041071">
    <property type="entry name" value="DAHP_snth_FXD"/>
</dbReference>
<feature type="domain" description="DAHP synthase ferredoxin-like" evidence="3">
    <location>
        <begin position="1"/>
        <end position="73"/>
    </location>
</feature>
<comment type="caution">
    <text evidence="4">The sequence shown here is derived from an EMBL/GenBank/DDBJ whole genome shotgun (WGS) entry which is preliminary data.</text>
</comment>
<dbReference type="PANTHER" id="PTHR43018">
    <property type="entry name" value="PHOSPHO-2-DEHYDRO-3-DEOXYHEPTONATE ALDOLASE"/>
    <property type="match status" value="1"/>
</dbReference>
<dbReference type="Gene3D" id="3.30.70.1140">
    <property type="entry name" value="Phospho-2-dehydro-3-deoxyheptonate aldolase, domain 1"/>
    <property type="match status" value="1"/>
</dbReference>
<dbReference type="SUPFAM" id="SSF51569">
    <property type="entry name" value="Aldolase"/>
    <property type="match status" value="1"/>
</dbReference>
<reference evidence="4 5" key="1">
    <citation type="submission" date="2016-02" db="EMBL/GenBank/DDBJ databases">
        <title>Draft genome sequence of Thermodesulfatator sp. S606.</title>
        <authorList>
            <person name="Lai Q."/>
            <person name="Cao J."/>
            <person name="Dupont S."/>
            <person name="Shao Z."/>
            <person name="Jebbar M."/>
            <person name="Alain K."/>
        </authorList>
    </citation>
    <scope>NUCLEOTIDE SEQUENCE [LARGE SCALE GENOMIC DNA]</scope>
    <source>
        <strain evidence="4 5">S606</strain>
    </source>
</reference>
<sequence>MIIILKPEITQESPEFKFLLKYLNEFKGVKTLTAEYQGETRKVIEIHLIGDTQKVPLEIVKSLPGVEKAVRVSAKYRQIGRHGDLEPIGFDYKGLHFDQNSFHVFMGLCAADTKENVEAIFKAMKEAGVRTARMGAYKPRTSPYDFQGHGKECLPWLFELAGKYDIAIIAMEVLSPHHIDEIWEALEKAGHPTGVMLQIGTRNAQNFELLKAVGNQQEFPVLYKRGMGLTIDESLNACEYIASEGNHNIIFCLRGVRTHLGDPHRNLVDFGHVPVIKRLTRLPVCVDPSHPIGSRVAAPDGIKDIYHVAAQGVIAGANMVLVEFHPDPHRALCDGPQALFLEEIPCFLDYINRARQAYLDMKDIVARCNFQNIVPKP</sequence>
<organism evidence="4 5">
    <name type="scientific">Thermodesulfatator autotrophicus</name>
    <dbReference type="NCBI Taxonomy" id="1795632"/>
    <lineage>
        <taxon>Bacteria</taxon>
        <taxon>Pseudomonadati</taxon>
        <taxon>Thermodesulfobacteriota</taxon>
        <taxon>Thermodesulfobacteria</taxon>
        <taxon>Thermodesulfobacteriales</taxon>
        <taxon>Thermodesulfatatoraceae</taxon>
        <taxon>Thermodesulfatator</taxon>
    </lineage>
</organism>
<dbReference type="Pfam" id="PF18152">
    <property type="entry name" value="DAHP_snth_FXD"/>
    <property type="match status" value="1"/>
</dbReference>
<dbReference type="STRING" id="1795632.TH606_08425"/>
<dbReference type="Gene3D" id="3.20.20.70">
    <property type="entry name" value="Aldolase class I"/>
    <property type="match status" value="1"/>
</dbReference>
<name>A0A177E823_9BACT</name>
<evidence type="ECO:0000259" key="2">
    <source>
        <dbReference type="Pfam" id="PF00793"/>
    </source>
</evidence>
<dbReference type="InterPro" id="IPR052899">
    <property type="entry name" value="Class-I_DAHP_synthase"/>
</dbReference>
<accession>A0A177E823</accession>